<evidence type="ECO:0000313" key="3">
    <source>
        <dbReference type="Proteomes" id="UP001277761"/>
    </source>
</evidence>
<feature type="non-terminal residue" evidence="2">
    <location>
        <position position="406"/>
    </location>
</feature>
<accession>A0ABU4VP15</accession>
<feature type="region of interest" description="Disordered" evidence="1">
    <location>
        <begin position="349"/>
        <end position="406"/>
    </location>
</feature>
<name>A0ABU4VP15_9ACTN</name>
<dbReference type="Proteomes" id="UP001277761">
    <property type="component" value="Unassembled WGS sequence"/>
</dbReference>
<comment type="caution">
    <text evidence="2">The sequence shown here is derived from an EMBL/GenBank/DDBJ whole genome shotgun (WGS) entry which is preliminary data.</text>
</comment>
<gene>
    <name evidence="2" type="ORF">SK069_18560</name>
</gene>
<feature type="compositionally biased region" description="Basic and acidic residues" evidence="1">
    <location>
        <begin position="370"/>
        <end position="394"/>
    </location>
</feature>
<evidence type="ECO:0000313" key="2">
    <source>
        <dbReference type="EMBL" id="MDX8153606.1"/>
    </source>
</evidence>
<dbReference type="EMBL" id="JAXAVX010000017">
    <property type="protein sequence ID" value="MDX8153606.1"/>
    <property type="molecule type" value="Genomic_DNA"/>
</dbReference>
<reference evidence="2 3" key="1">
    <citation type="submission" date="2023-11" db="EMBL/GenBank/DDBJ databases">
        <authorList>
            <person name="Xu M."/>
            <person name="Jiang T."/>
        </authorList>
    </citation>
    <scope>NUCLEOTIDE SEQUENCE [LARGE SCALE GENOMIC DNA]</scope>
    <source>
        <strain evidence="2 3">SD</strain>
    </source>
</reference>
<organism evidence="2 3">
    <name type="scientific">Patulibacter brassicae</name>
    <dbReference type="NCBI Taxonomy" id="1705717"/>
    <lineage>
        <taxon>Bacteria</taxon>
        <taxon>Bacillati</taxon>
        <taxon>Actinomycetota</taxon>
        <taxon>Thermoleophilia</taxon>
        <taxon>Solirubrobacterales</taxon>
        <taxon>Patulibacteraceae</taxon>
        <taxon>Patulibacter</taxon>
    </lineage>
</organism>
<proteinExistence type="predicted"/>
<sequence length="406" mass="42072">MTDEAAREGYADLRPEVLGAVRVRLRRDGIDPERADLDAAWALAWHALLARRAAGEDDETPSQLLVAVADRHARRTAGVRTGATTDDSSVDPATLAVERDVEEAATDLVERSDEDELAALLLVRLHDRSPVAGARGLGRSPRELQRALKRTERRAAPELRAALADPSCPARRPLVRDFALGLLEPLSERHRLATAHLRECASCHARGTALRALAAHEPPAPLRDLAVVAAPDAVGFVAAPLPVRVGEPAAAAPSPGEEPLDPEVAMVTSWFTGETGAAAAPLVAAEAVAPPAPAATTERAPRAALAPLAAVLGAAIARPGRVVAAGGLLAVVLVVLGIGLGGGDDATPTAAPAPVEQVPAIERGTTTDEDAARAEAERAKAERAEAAARSERAAARARAARRARAA</sequence>
<evidence type="ECO:0000256" key="1">
    <source>
        <dbReference type="SAM" id="MobiDB-lite"/>
    </source>
</evidence>
<evidence type="ECO:0008006" key="4">
    <source>
        <dbReference type="Google" id="ProtNLM"/>
    </source>
</evidence>
<protein>
    <recommendedName>
        <fullName evidence="4">Sigma-70 family RNA polymerase sigma factor</fullName>
    </recommendedName>
</protein>
<keyword evidence="3" id="KW-1185">Reference proteome</keyword>